<evidence type="ECO:0000313" key="1">
    <source>
        <dbReference type="EMBL" id="KIO20987.1"/>
    </source>
</evidence>
<proteinExistence type="predicted"/>
<dbReference type="SUPFAM" id="SSF51905">
    <property type="entry name" value="FAD/NAD(P)-binding domain"/>
    <property type="match status" value="1"/>
</dbReference>
<dbReference type="EMBL" id="KN823153">
    <property type="protein sequence ID" value="KIO20987.1"/>
    <property type="molecule type" value="Genomic_DNA"/>
</dbReference>
<evidence type="ECO:0000313" key="2">
    <source>
        <dbReference type="Proteomes" id="UP000054248"/>
    </source>
</evidence>
<dbReference type="InterPro" id="IPR036188">
    <property type="entry name" value="FAD/NAD-bd_sf"/>
</dbReference>
<keyword evidence="2" id="KW-1185">Reference proteome</keyword>
<name>A0A0C3LHT0_9AGAM</name>
<sequence>MSFGRALLEDPYTTDDVTSGAPIMPSLTRGATEVFLRKAVKEGRHNVVFKTGTVSGFRSKGSDLGSVTVKVDGVEEQVEANFVIDATGPSQMSYSKWLRNAGFSLPSDLRVEYDPILRYAASVWTIPSHLHPTWPAPGGFKCGFTYNMSGDAGAGEPRSFGFAIAENNQMVITIGGASVSDLPTSLTQLRAYANDLYGARIIPDWVWQLFDFMEEHEEECRPFWVDSRIPPMSWVQWLKIANKGTLPKNWIAVGDANMTLNPLTAQGIYKTCIDSTTLDAVLRSIPSSSFNLPNIPALFYGRQNPRVSSIWDGGRAVDYGYPTTIPVQGEDLSHNSWIRKYGRACIILAQDDAKLRSVWWHVAMQLSPGTDLFAPWIVLKVARYQLFGW</sequence>
<dbReference type="HOGENOM" id="CLU_025587_0_0_1"/>
<dbReference type="Gene3D" id="3.50.50.60">
    <property type="entry name" value="FAD/NAD(P)-binding domain"/>
    <property type="match status" value="1"/>
</dbReference>
<dbReference type="Proteomes" id="UP000054248">
    <property type="component" value="Unassembled WGS sequence"/>
</dbReference>
<dbReference type="AlphaFoldDB" id="A0A0C3LHT0"/>
<organism evidence="1 2">
    <name type="scientific">Tulasnella calospora MUT 4182</name>
    <dbReference type="NCBI Taxonomy" id="1051891"/>
    <lineage>
        <taxon>Eukaryota</taxon>
        <taxon>Fungi</taxon>
        <taxon>Dikarya</taxon>
        <taxon>Basidiomycota</taxon>
        <taxon>Agaricomycotina</taxon>
        <taxon>Agaricomycetes</taxon>
        <taxon>Cantharellales</taxon>
        <taxon>Tulasnellaceae</taxon>
        <taxon>Tulasnella</taxon>
    </lineage>
</organism>
<evidence type="ECO:0008006" key="3">
    <source>
        <dbReference type="Google" id="ProtNLM"/>
    </source>
</evidence>
<reference evidence="1 2" key="1">
    <citation type="submission" date="2014-04" db="EMBL/GenBank/DDBJ databases">
        <authorList>
            <consortium name="DOE Joint Genome Institute"/>
            <person name="Kuo A."/>
            <person name="Girlanda M."/>
            <person name="Perotto S."/>
            <person name="Kohler A."/>
            <person name="Nagy L.G."/>
            <person name="Floudas D."/>
            <person name="Copeland A."/>
            <person name="Barry K.W."/>
            <person name="Cichocki N."/>
            <person name="Veneault-Fourrey C."/>
            <person name="LaButti K."/>
            <person name="Lindquist E.A."/>
            <person name="Lipzen A."/>
            <person name="Lundell T."/>
            <person name="Morin E."/>
            <person name="Murat C."/>
            <person name="Sun H."/>
            <person name="Tunlid A."/>
            <person name="Henrissat B."/>
            <person name="Grigoriev I.V."/>
            <person name="Hibbett D.S."/>
            <person name="Martin F."/>
            <person name="Nordberg H.P."/>
            <person name="Cantor M.N."/>
            <person name="Hua S.X."/>
        </authorList>
    </citation>
    <scope>NUCLEOTIDE SEQUENCE [LARGE SCALE GENOMIC DNA]</scope>
    <source>
        <strain evidence="1 2">MUT 4182</strain>
    </source>
</reference>
<accession>A0A0C3LHT0</accession>
<dbReference type="OrthoDB" id="10051892at2759"/>
<gene>
    <name evidence="1" type="ORF">M407DRAFT_132047</name>
</gene>
<protein>
    <recommendedName>
        <fullName evidence="3">FAD-binding domain-containing protein</fullName>
    </recommendedName>
</protein>
<reference evidence="2" key="2">
    <citation type="submission" date="2015-01" db="EMBL/GenBank/DDBJ databases">
        <title>Evolutionary Origins and Diversification of the Mycorrhizal Mutualists.</title>
        <authorList>
            <consortium name="DOE Joint Genome Institute"/>
            <consortium name="Mycorrhizal Genomics Consortium"/>
            <person name="Kohler A."/>
            <person name="Kuo A."/>
            <person name="Nagy L.G."/>
            <person name="Floudas D."/>
            <person name="Copeland A."/>
            <person name="Barry K.W."/>
            <person name="Cichocki N."/>
            <person name="Veneault-Fourrey C."/>
            <person name="LaButti K."/>
            <person name="Lindquist E.A."/>
            <person name="Lipzen A."/>
            <person name="Lundell T."/>
            <person name="Morin E."/>
            <person name="Murat C."/>
            <person name="Riley R."/>
            <person name="Ohm R."/>
            <person name="Sun H."/>
            <person name="Tunlid A."/>
            <person name="Henrissat B."/>
            <person name="Grigoriev I.V."/>
            <person name="Hibbett D.S."/>
            <person name="Martin F."/>
        </authorList>
    </citation>
    <scope>NUCLEOTIDE SEQUENCE [LARGE SCALE GENOMIC DNA]</scope>
    <source>
        <strain evidence="2">MUT 4182</strain>
    </source>
</reference>